<dbReference type="Pfam" id="PF04343">
    <property type="entry name" value="DUF488"/>
    <property type="match status" value="1"/>
</dbReference>
<gene>
    <name evidence="1" type="ORF">PV02_03830</name>
</gene>
<dbReference type="PANTHER" id="PTHR39337:SF1">
    <property type="entry name" value="BLR5642 PROTEIN"/>
    <property type="match status" value="1"/>
</dbReference>
<comment type="caution">
    <text evidence="1">The sequence shown here is derived from an EMBL/GenBank/DDBJ whole genome shotgun (WGS) entry which is preliminary data.</text>
</comment>
<dbReference type="EMBL" id="JTEO01000002">
    <property type="protein sequence ID" value="MCQ6962262.1"/>
    <property type="molecule type" value="Genomic_DNA"/>
</dbReference>
<dbReference type="AlphaFoldDB" id="A0AAE3H9T9"/>
<dbReference type="PANTHER" id="PTHR39337">
    <property type="entry name" value="BLR5642 PROTEIN"/>
    <property type="match status" value="1"/>
</dbReference>
<evidence type="ECO:0000313" key="2">
    <source>
        <dbReference type="Proteomes" id="UP001206983"/>
    </source>
</evidence>
<reference evidence="1 2" key="1">
    <citation type="journal article" date="2011" name="Appl. Environ. Microbiol.">
        <title>Methanogenic archaea isolated from Taiwan's Chelungpu fault.</title>
        <authorList>
            <person name="Wu S.Y."/>
            <person name="Lai M.C."/>
        </authorList>
    </citation>
    <scope>NUCLEOTIDE SEQUENCE [LARGE SCALE GENOMIC DNA]</scope>
    <source>
        <strain evidence="1 2">St545Mb</strain>
    </source>
</reference>
<dbReference type="PIRSF" id="PIRSF024492">
    <property type="entry name" value="UCP024492"/>
    <property type="match status" value="1"/>
</dbReference>
<evidence type="ECO:0008006" key="3">
    <source>
        <dbReference type="Google" id="ProtNLM"/>
    </source>
</evidence>
<keyword evidence="2" id="KW-1185">Reference proteome</keyword>
<dbReference type="InterPro" id="IPR014519">
    <property type="entry name" value="UCP024492"/>
</dbReference>
<protein>
    <recommendedName>
        <fullName evidence="3">DUF488 domain-containing protein</fullName>
    </recommendedName>
</protein>
<dbReference type="Proteomes" id="UP001206983">
    <property type="component" value="Unassembled WGS sequence"/>
</dbReference>
<sequence length="148" mass="16985">MVRKTKCYSIGYGNRSFNDFVWMLMQNGITNLVDIRRYPQSTFDEFNKESLEKSLPLHDIIYSHCEGVGGMRESPYVEYMGTDEFRSSFSKLLAYIARVNEAGGKVVLMCAEKSPKGCHRHYLSIKLEENGVEVIHLIEPGQVSLFDF</sequence>
<dbReference type="InterPro" id="IPR007438">
    <property type="entry name" value="DUF488"/>
</dbReference>
<evidence type="ECO:0000313" key="1">
    <source>
        <dbReference type="EMBL" id="MCQ6962262.1"/>
    </source>
</evidence>
<organism evidence="1 2">
    <name type="scientific">Methanolobus chelungpuianus</name>
    <dbReference type="NCBI Taxonomy" id="502115"/>
    <lineage>
        <taxon>Archaea</taxon>
        <taxon>Methanobacteriati</taxon>
        <taxon>Methanobacteriota</taxon>
        <taxon>Stenosarchaea group</taxon>
        <taxon>Methanomicrobia</taxon>
        <taxon>Methanosarcinales</taxon>
        <taxon>Methanosarcinaceae</taxon>
        <taxon>Methanolobus</taxon>
    </lineage>
</organism>
<proteinExistence type="predicted"/>
<accession>A0AAE3H9T9</accession>
<dbReference type="RefSeq" id="WP_256622042.1">
    <property type="nucleotide sequence ID" value="NZ_JTEO01000002.1"/>
</dbReference>
<name>A0AAE3H9T9_9EURY</name>